<dbReference type="InterPro" id="IPR020845">
    <property type="entry name" value="AMP-binding_CS"/>
</dbReference>
<dbReference type="SUPFAM" id="SSF51735">
    <property type="entry name" value="NAD(P)-binding Rossmann-fold domains"/>
    <property type="match status" value="1"/>
</dbReference>
<dbReference type="InterPro" id="IPR000873">
    <property type="entry name" value="AMP-dep_synth/lig_dom"/>
</dbReference>
<dbReference type="NCBIfam" id="TIGR01746">
    <property type="entry name" value="Thioester-redct"/>
    <property type="match status" value="1"/>
</dbReference>
<dbReference type="GO" id="GO:0016020">
    <property type="term" value="C:membrane"/>
    <property type="evidence" value="ECO:0007669"/>
    <property type="project" value="TreeGrafter"/>
</dbReference>
<evidence type="ECO:0000256" key="2">
    <source>
        <dbReference type="ARBA" id="ARBA00022553"/>
    </source>
</evidence>
<dbReference type="InterPro" id="IPR042099">
    <property type="entry name" value="ANL_N_sf"/>
</dbReference>
<keyword evidence="7" id="KW-1185">Reference proteome</keyword>
<dbReference type="Proteomes" id="UP001314263">
    <property type="component" value="Unassembled WGS sequence"/>
</dbReference>
<dbReference type="AlphaFoldDB" id="A0AAV1IFR4"/>
<dbReference type="GO" id="GO:0005524">
    <property type="term" value="F:ATP binding"/>
    <property type="evidence" value="ECO:0007669"/>
    <property type="project" value="UniProtKB-KW"/>
</dbReference>
<dbReference type="InterPro" id="IPR010080">
    <property type="entry name" value="Thioester_reductase-like_dom"/>
</dbReference>
<dbReference type="Gene3D" id="3.40.50.720">
    <property type="entry name" value="NAD(P)-binding Rossmann-like Domain"/>
    <property type="match status" value="1"/>
</dbReference>
<gene>
    <name evidence="6" type="ORF">CVIRNUC_007942</name>
</gene>
<dbReference type="GO" id="GO:0004467">
    <property type="term" value="F:long-chain fatty acid-CoA ligase activity"/>
    <property type="evidence" value="ECO:0007669"/>
    <property type="project" value="UniProtKB-ARBA"/>
</dbReference>
<dbReference type="SUPFAM" id="SSF56801">
    <property type="entry name" value="Acetyl-CoA synthetase-like"/>
    <property type="match status" value="1"/>
</dbReference>
<keyword evidence="2" id="KW-0597">Phosphoprotein</keyword>
<dbReference type="Pfam" id="PF23562">
    <property type="entry name" value="AMP-binding_C_3"/>
    <property type="match status" value="1"/>
</dbReference>
<proteinExistence type="predicted"/>
<dbReference type="Gene3D" id="1.10.1200.10">
    <property type="entry name" value="ACP-like"/>
    <property type="match status" value="1"/>
</dbReference>
<accession>A0AAV1IFR4</accession>
<organism evidence="6 7">
    <name type="scientific">Coccomyxa viridis</name>
    <dbReference type="NCBI Taxonomy" id="1274662"/>
    <lineage>
        <taxon>Eukaryota</taxon>
        <taxon>Viridiplantae</taxon>
        <taxon>Chlorophyta</taxon>
        <taxon>core chlorophytes</taxon>
        <taxon>Trebouxiophyceae</taxon>
        <taxon>Trebouxiophyceae incertae sedis</taxon>
        <taxon>Coccomyxaceae</taxon>
        <taxon>Coccomyxa</taxon>
    </lineage>
</organism>
<dbReference type="Gene3D" id="3.40.50.12780">
    <property type="entry name" value="N-terminal domain of ligase-like"/>
    <property type="match status" value="1"/>
</dbReference>
<name>A0AAV1IFR4_9CHLO</name>
<evidence type="ECO:0000313" key="6">
    <source>
        <dbReference type="EMBL" id="CAK0784738.1"/>
    </source>
</evidence>
<dbReference type="PANTHER" id="PTHR43272:SF33">
    <property type="entry name" value="AMP-BINDING DOMAIN-CONTAINING PROTEIN-RELATED"/>
    <property type="match status" value="1"/>
</dbReference>
<dbReference type="CDD" id="cd05235">
    <property type="entry name" value="SDR_e1"/>
    <property type="match status" value="1"/>
</dbReference>
<dbReference type="Pfam" id="PF00501">
    <property type="entry name" value="AMP-binding"/>
    <property type="match status" value="1"/>
</dbReference>
<evidence type="ECO:0000256" key="4">
    <source>
        <dbReference type="ARBA" id="ARBA00022840"/>
    </source>
</evidence>
<dbReference type="EMBL" id="CAUYUE010000011">
    <property type="protein sequence ID" value="CAK0784738.1"/>
    <property type="molecule type" value="Genomic_DNA"/>
</dbReference>
<dbReference type="PROSITE" id="PS00455">
    <property type="entry name" value="AMP_BINDING"/>
    <property type="match status" value="1"/>
</dbReference>
<keyword evidence="1" id="KW-0596">Phosphopantetheine</keyword>
<evidence type="ECO:0000256" key="1">
    <source>
        <dbReference type="ARBA" id="ARBA00022450"/>
    </source>
</evidence>
<dbReference type="PANTHER" id="PTHR43272">
    <property type="entry name" value="LONG-CHAIN-FATTY-ACID--COA LIGASE"/>
    <property type="match status" value="1"/>
</dbReference>
<dbReference type="InterPro" id="IPR036736">
    <property type="entry name" value="ACP-like_sf"/>
</dbReference>
<dbReference type="Pfam" id="PF07993">
    <property type="entry name" value="NAD_binding_4"/>
    <property type="match status" value="1"/>
</dbReference>
<evidence type="ECO:0000256" key="3">
    <source>
        <dbReference type="ARBA" id="ARBA00022741"/>
    </source>
</evidence>
<dbReference type="InterPro" id="IPR013120">
    <property type="entry name" value="FAR_NAD-bd"/>
</dbReference>
<dbReference type="InterPro" id="IPR036291">
    <property type="entry name" value="NAD(P)-bd_dom_sf"/>
</dbReference>
<dbReference type="PROSITE" id="PS50075">
    <property type="entry name" value="CARRIER"/>
    <property type="match status" value="1"/>
</dbReference>
<dbReference type="Pfam" id="PF00550">
    <property type="entry name" value="PP-binding"/>
    <property type="match status" value="1"/>
</dbReference>
<reference evidence="6 7" key="1">
    <citation type="submission" date="2023-10" db="EMBL/GenBank/DDBJ databases">
        <authorList>
            <person name="Maclean D."/>
            <person name="Macfadyen A."/>
        </authorList>
    </citation>
    <scope>NUCLEOTIDE SEQUENCE [LARGE SCALE GENOMIC DNA]</scope>
</reference>
<keyword evidence="4" id="KW-0067">ATP-binding</keyword>
<dbReference type="SUPFAM" id="SSF47336">
    <property type="entry name" value="ACP-like"/>
    <property type="match status" value="1"/>
</dbReference>
<keyword evidence="3" id="KW-0547">Nucleotide-binding</keyword>
<dbReference type="InterPro" id="IPR009081">
    <property type="entry name" value="PP-bd_ACP"/>
</dbReference>
<sequence length="1190" mass="130827">MDMVSSIPASAGHLEGPIAERLKRMQRIIANDAQLQDALVDFAAVDRIAQAGDTTIQRLSAVFKEYHGRALFGVPDRLKPQWTPVTYGDVWERIQMLVAGWRALGMVERGNFVGIMGFASMDWLVSDVATTHTGGVMSPLPTNILVEDIKQLILEAEVRCLMCSPEEMTKLVPIMRECTCVKNVIIMDSTENDVAASGAYAELQSGLHPGCNLTTIDTVLEAGKRAGSVPEPVIPGRNGYPRNPIVNLMYTSGSSGRPKGAEYTESMYCSFLQNPFPPNAPSMATIQLGFLPLNHLMGRMTLLKCLLTGGQCHFVRKSDMSSFMEDVSLIRPTELLMPPRITSMMHDRFQEMLAAKSATSPEQEQQQRQELLERFRERELGGRVFSCTTGSAPSAAEVLRWLDDVMGFPALNGYGSTECGVTILNNKVVAKHCTGFKLVDVPELGYTTEDKPHPRGELRLKTKLMIPGYFKHPKATAELYDEEGFMKTGDVCEQLGPDEFAWIDRVSNIIKMSQGEYVSVSRLEAIFAANSPSIHQMYLYGNSLRAHLVAIVVPNREADRQEDAAKLRSRIRTEIDNVARHKSLQGYEIPREFVVDWEPFTKANHLITDSNKMARGQLKKKYQGQLEALYTALEERQKARLAALREGTGGTVPERVTQALEVTLGLPDEDMAGISGRSFGQLGGDSLAAIQFARHVSELCGVNLQVPYVLDHSHSLQAIIDHVEQLIGGTAGSRISFGDIHGGNTAVIRAEDLKLERFLSEEDVQSARSATSAQALPAETEVALLTGANGFLGRFLLLELLQTVSKHAHGVVHAIVRARSDEEAAARLRAGFDSGSAELLQAFDELSRGHLVVHTGDLAQPNLGLEEGVYQQLCSEVDTVVHNGALVNHAYSYEQLFEPNVLGTVEVMRLALTRRKKAVGFVSSVGIMAGIHHPQPVLESEDALSLASEHAGDGAYAMGYGCTKWACEVLLQQLSQQHRVPVRIFRCSMILAHSKYLGQINATDFFTRLLCGVAYTGIAPPSFYTAPNGSRPHFDGTPVDVVAGVIAGTVSHERSGLATYHVVNPHYSDGVSLDSIVSWLASAGIKVDVVAPYERWYERFEAALKALKSKQQQQQSPLPTIYQWRQPQPAHSTSRFDATELRARVEEFTCWPDMPQLDEPFIHKNVEHLTALGAIPAPASARFTGEKYGL</sequence>
<protein>
    <recommendedName>
        <fullName evidence="5">Carrier domain-containing protein</fullName>
    </recommendedName>
</protein>
<feature type="domain" description="Carrier" evidence="5">
    <location>
        <begin position="650"/>
        <end position="727"/>
    </location>
</feature>
<evidence type="ECO:0000313" key="7">
    <source>
        <dbReference type="Proteomes" id="UP001314263"/>
    </source>
</evidence>
<evidence type="ECO:0000259" key="5">
    <source>
        <dbReference type="PROSITE" id="PS50075"/>
    </source>
</evidence>
<comment type="caution">
    <text evidence="6">The sequence shown here is derived from an EMBL/GenBank/DDBJ whole genome shotgun (WGS) entry which is preliminary data.</text>
</comment>